<evidence type="ECO:0000313" key="3">
    <source>
        <dbReference type="EMBL" id="KAK3374650.1"/>
    </source>
</evidence>
<feature type="compositionally biased region" description="Low complexity" evidence="1">
    <location>
        <begin position="138"/>
        <end position="152"/>
    </location>
</feature>
<feature type="region of interest" description="Disordered" evidence="1">
    <location>
        <begin position="138"/>
        <end position="157"/>
    </location>
</feature>
<evidence type="ECO:0000256" key="1">
    <source>
        <dbReference type="SAM" id="MobiDB-lite"/>
    </source>
</evidence>
<sequence>MPGIRQNLTFQTLALLKRDDKLLRRIKLMDVGLEIKKRHDAQRVDSLGAAGFAFFPERRNDGNEKDSDSNMPSAITLSDVSNLSALTIPISPKELADSSCHYKPDTVAVTTTTEAPKIHVERSKTQDTPTVLVIRTSPTTTTFGSGSGEKTTVLPPNPRGLPDLSSSCDAVFQLPQVTESVMAEFFRRAVSVSKARFAKLFSDRMAAEAAAESGHGTDATGRRTNNTEKLRQLSLGQLKELCVDVYDELVRRNKVDSYGQTSVPVALLPVKELAEQRNQARTRLSRLNDGYFFNLIWDCYRELEQRGKGILDPLFA</sequence>
<protein>
    <recommendedName>
        <fullName evidence="2">GIT Spa2 homology (SHD) domain-containing protein</fullName>
    </recommendedName>
</protein>
<reference evidence="3" key="2">
    <citation type="submission" date="2023-06" db="EMBL/GenBank/DDBJ databases">
        <authorList>
            <consortium name="Lawrence Berkeley National Laboratory"/>
            <person name="Haridas S."/>
            <person name="Hensen N."/>
            <person name="Bonometti L."/>
            <person name="Westerberg I."/>
            <person name="Brannstrom I.O."/>
            <person name="Guillou S."/>
            <person name="Cros-Aarteil S."/>
            <person name="Calhoun S."/>
            <person name="Kuo A."/>
            <person name="Mondo S."/>
            <person name="Pangilinan J."/>
            <person name="Riley R."/>
            <person name="LaButti K."/>
            <person name="Andreopoulos B."/>
            <person name="Lipzen A."/>
            <person name="Chen C."/>
            <person name="Yanf M."/>
            <person name="Daum C."/>
            <person name="Ng V."/>
            <person name="Clum A."/>
            <person name="Steindorff A."/>
            <person name="Ohm R."/>
            <person name="Martin F."/>
            <person name="Silar P."/>
            <person name="Natvig D."/>
            <person name="Lalanne C."/>
            <person name="Gautier V."/>
            <person name="Ament-velasquez S.L."/>
            <person name="Kruys A."/>
            <person name="Hutchinson M.I."/>
            <person name="Powell A.J."/>
            <person name="Barry K."/>
            <person name="Miller A.N."/>
            <person name="Grigoriev I.V."/>
            <person name="Debuchy R."/>
            <person name="Gladieux P."/>
            <person name="Thoren M.H."/>
            <person name="Johannesson H."/>
        </authorList>
    </citation>
    <scope>NUCLEOTIDE SEQUENCE</scope>
    <source>
        <strain evidence="3">CBS 232.78</strain>
    </source>
</reference>
<gene>
    <name evidence="3" type="ORF">B0H63DRAFT_480684</name>
</gene>
<dbReference type="SMART" id="SM00555">
    <property type="entry name" value="GIT"/>
    <property type="match status" value="2"/>
</dbReference>
<comment type="caution">
    <text evidence="3">The sequence shown here is derived from an EMBL/GenBank/DDBJ whole genome shotgun (WGS) entry which is preliminary data.</text>
</comment>
<feature type="domain" description="GIT Spa2 homology (SHD)" evidence="2">
    <location>
        <begin position="280"/>
        <end position="310"/>
    </location>
</feature>
<evidence type="ECO:0000313" key="4">
    <source>
        <dbReference type="Proteomes" id="UP001285441"/>
    </source>
</evidence>
<proteinExistence type="predicted"/>
<dbReference type="AlphaFoldDB" id="A0AAE0KED8"/>
<keyword evidence="4" id="KW-1185">Reference proteome</keyword>
<accession>A0AAE0KED8</accession>
<dbReference type="Pfam" id="PF08518">
    <property type="entry name" value="GIT_SHD"/>
    <property type="match status" value="1"/>
</dbReference>
<dbReference type="InterPro" id="IPR013724">
    <property type="entry name" value="GIT_SHD"/>
</dbReference>
<feature type="domain" description="GIT Spa2 homology (SHD)" evidence="2">
    <location>
        <begin position="226"/>
        <end position="256"/>
    </location>
</feature>
<reference evidence="3" key="1">
    <citation type="journal article" date="2023" name="Mol. Phylogenet. Evol.">
        <title>Genome-scale phylogeny and comparative genomics of the fungal order Sordariales.</title>
        <authorList>
            <person name="Hensen N."/>
            <person name="Bonometti L."/>
            <person name="Westerberg I."/>
            <person name="Brannstrom I.O."/>
            <person name="Guillou S."/>
            <person name="Cros-Aarteil S."/>
            <person name="Calhoun S."/>
            <person name="Haridas S."/>
            <person name="Kuo A."/>
            <person name="Mondo S."/>
            <person name="Pangilinan J."/>
            <person name="Riley R."/>
            <person name="LaButti K."/>
            <person name="Andreopoulos B."/>
            <person name="Lipzen A."/>
            <person name="Chen C."/>
            <person name="Yan M."/>
            <person name="Daum C."/>
            <person name="Ng V."/>
            <person name="Clum A."/>
            <person name="Steindorff A."/>
            <person name="Ohm R.A."/>
            <person name="Martin F."/>
            <person name="Silar P."/>
            <person name="Natvig D.O."/>
            <person name="Lalanne C."/>
            <person name="Gautier V."/>
            <person name="Ament-Velasquez S.L."/>
            <person name="Kruys A."/>
            <person name="Hutchinson M.I."/>
            <person name="Powell A.J."/>
            <person name="Barry K."/>
            <person name="Miller A.N."/>
            <person name="Grigoriev I.V."/>
            <person name="Debuchy R."/>
            <person name="Gladieux P."/>
            <person name="Hiltunen Thoren M."/>
            <person name="Johannesson H."/>
        </authorList>
    </citation>
    <scope>NUCLEOTIDE SEQUENCE</scope>
    <source>
        <strain evidence="3">CBS 232.78</strain>
    </source>
</reference>
<organism evidence="3 4">
    <name type="scientific">Podospora didyma</name>
    <dbReference type="NCBI Taxonomy" id="330526"/>
    <lineage>
        <taxon>Eukaryota</taxon>
        <taxon>Fungi</taxon>
        <taxon>Dikarya</taxon>
        <taxon>Ascomycota</taxon>
        <taxon>Pezizomycotina</taxon>
        <taxon>Sordariomycetes</taxon>
        <taxon>Sordariomycetidae</taxon>
        <taxon>Sordariales</taxon>
        <taxon>Podosporaceae</taxon>
        <taxon>Podospora</taxon>
    </lineage>
</organism>
<dbReference type="Proteomes" id="UP001285441">
    <property type="component" value="Unassembled WGS sequence"/>
</dbReference>
<evidence type="ECO:0000259" key="2">
    <source>
        <dbReference type="SMART" id="SM00555"/>
    </source>
</evidence>
<name>A0AAE0KED8_9PEZI</name>
<dbReference type="EMBL" id="JAULSW010000007">
    <property type="protein sequence ID" value="KAK3374650.1"/>
    <property type="molecule type" value="Genomic_DNA"/>
</dbReference>